<feature type="transmembrane region" description="Helical" evidence="2">
    <location>
        <begin position="55"/>
        <end position="78"/>
    </location>
</feature>
<proteinExistence type="predicted"/>
<keyword evidence="6" id="KW-1185">Reference proteome</keyword>
<feature type="transmembrane region" description="Helical" evidence="2">
    <location>
        <begin position="157"/>
        <end position="181"/>
    </location>
</feature>
<evidence type="ECO:0000313" key="4">
    <source>
        <dbReference type="EMBL" id="WJW67063.1"/>
    </source>
</evidence>
<dbReference type="Proteomes" id="UP001431572">
    <property type="component" value="Chromosome 1"/>
</dbReference>
<gene>
    <name evidence="3" type="ORF">HXX08_04815</name>
    <name evidence="4" type="ORF">OZ401_000311</name>
</gene>
<accession>A0A8T7LT38</accession>
<dbReference type="Proteomes" id="UP000521676">
    <property type="component" value="Unassembled WGS sequence"/>
</dbReference>
<protein>
    <submittedName>
        <fullName evidence="3">Uncharacterized protein</fullName>
    </submittedName>
</protein>
<organism evidence="3 5">
    <name type="scientific">Candidatus Chlorohelix allophototropha</name>
    <dbReference type="NCBI Taxonomy" id="3003348"/>
    <lineage>
        <taxon>Bacteria</taxon>
        <taxon>Bacillati</taxon>
        <taxon>Chloroflexota</taxon>
        <taxon>Chloroflexia</taxon>
        <taxon>Candidatus Chloroheliales</taxon>
        <taxon>Candidatus Chloroheliaceae</taxon>
        <taxon>Candidatus Chlorohelix</taxon>
    </lineage>
</organism>
<evidence type="ECO:0000256" key="1">
    <source>
        <dbReference type="SAM" id="MobiDB-lite"/>
    </source>
</evidence>
<sequence>MSQPQQPPQPQQQPPVPGTPPRTATVPPPPGMYQARQPRKMITNEAEKREQARTLIYSLVFIVVVLIVGFVAGVIDQAIHSSSADRNQNYFLLNAQDILLIVASMAPWAVLFFLICVAWTYITNRLFTKWNSALADDENDEAYGKGLVYEIVHDNNAAAALVLIMPMLVIAVALIFIVILIKQ</sequence>
<keyword evidence="2" id="KW-0472">Membrane</keyword>
<feature type="compositionally biased region" description="Pro residues" evidence="1">
    <location>
        <begin position="1"/>
        <end position="31"/>
    </location>
</feature>
<name>A0A8T7LT38_9CHLR</name>
<reference evidence="4" key="2">
    <citation type="journal article" date="2024" name="Nature">
        <title>Anoxygenic phototroph of the Chloroflexota uses a type I reaction centre.</title>
        <authorList>
            <person name="Tsuji J.M."/>
            <person name="Shaw N.A."/>
            <person name="Nagashima S."/>
            <person name="Venkiteswaran J.J."/>
            <person name="Schiff S.L."/>
            <person name="Watanabe T."/>
            <person name="Fukui M."/>
            <person name="Hanada S."/>
            <person name="Tank M."/>
            <person name="Neufeld J.D."/>
        </authorList>
    </citation>
    <scope>NUCLEOTIDE SEQUENCE</scope>
    <source>
        <strain evidence="4">L227-S17</strain>
    </source>
</reference>
<dbReference type="AlphaFoldDB" id="A0A8T7LT38"/>
<evidence type="ECO:0000313" key="3">
    <source>
        <dbReference type="EMBL" id="NWJ45184.1"/>
    </source>
</evidence>
<evidence type="ECO:0000313" key="6">
    <source>
        <dbReference type="Proteomes" id="UP001431572"/>
    </source>
</evidence>
<keyword evidence="2" id="KW-1133">Transmembrane helix</keyword>
<dbReference type="EMBL" id="CP128399">
    <property type="protein sequence ID" value="WJW67063.1"/>
    <property type="molecule type" value="Genomic_DNA"/>
</dbReference>
<dbReference type="EMBL" id="JACATZ010000001">
    <property type="protein sequence ID" value="NWJ45184.1"/>
    <property type="molecule type" value="Genomic_DNA"/>
</dbReference>
<reference evidence="3 5" key="1">
    <citation type="submission" date="2020-06" db="EMBL/GenBank/DDBJ databases">
        <title>Anoxygenic phototrophic Chloroflexota member uses a Type I reaction center.</title>
        <authorList>
            <person name="Tsuji J.M."/>
            <person name="Shaw N.A."/>
            <person name="Nagashima S."/>
            <person name="Venkiteswaran J."/>
            <person name="Schiff S.L."/>
            <person name="Hanada S."/>
            <person name="Tank M."/>
            <person name="Neufeld J.D."/>
        </authorList>
    </citation>
    <scope>NUCLEOTIDE SEQUENCE [LARGE SCALE GENOMIC DNA]</scope>
    <source>
        <strain evidence="3">L227-S17</strain>
    </source>
</reference>
<keyword evidence="2" id="KW-0812">Transmembrane</keyword>
<evidence type="ECO:0000313" key="5">
    <source>
        <dbReference type="Proteomes" id="UP000521676"/>
    </source>
</evidence>
<evidence type="ECO:0000256" key="2">
    <source>
        <dbReference type="SAM" id="Phobius"/>
    </source>
</evidence>
<dbReference type="RefSeq" id="WP_341468958.1">
    <property type="nucleotide sequence ID" value="NZ_CP128399.1"/>
</dbReference>
<feature type="region of interest" description="Disordered" evidence="1">
    <location>
        <begin position="1"/>
        <end position="37"/>
    </location>
</feature>
<feature type="transmembrane region" description="Helical" evidence="2">
    <location>
        <begin position="98"/>
        <end position="122"/>
    </location>
</feature>